<sequence length="66" mass="7457">MAKTDPERLKVHRYNRLGHHADDYTFPAGTTRAQAEATIAHWERTNGGHIIWAKPGVTPPQTHTKD</sequence>
<dbReference type="Proteomes" id="UP000243342">
    <property type="component" value="Unassembled WGS sequence"/>
</dbReference>
<gene>
    <name evidence="1" type="ORF">BIV57_18030</name>
</gene>
<dbReference type="RefSeq" id="WP_071657933.1">
    <property type="nucleotide sequence ID" value="NZ_MLCF01000113.1"/>
</dbReference>
<name>A0A1J7BRR2_9ACTN</name>
<protein>
    <submittedName>
        <fullName evidence="1">Uncharacterized protein</fullName>
    </submittedName>
</protein>
<dbReference type="AlphaFoldDB" id="A0A1J7BRR2"/>
<keyword evidence="2" id="KW-1185">Reference proteome</keyword>
<organism evidence="1 2">
    <name type="scientific">Mangrovactinospora gilvigrisea</name>
    <dbReference type="NCBI Taxonomy" id="1428644"/>
    <lineage>
        <taxon>Bacteria</taxon>
        <taxon>Bacillati</taxon>
        <taxon>Actinomycetota</taxon>
        <taxon>Actinomycetes</taxon>
        <taxon>Kitasatosporales</taxon>
        <taxon>Streptomycetaceae</taxon>
        <taxon>Mangrovactinospora</taxon>
    </lineage>
</organism>
<comment type="caution">
    <text evidence="1">The sequence shown here is derived from an EMBL/GenBank/DDBJ whole genome shotgun (WGS) entry which is preliminary data.</text>
</comment>
<dbReference type="EMBL" id="MLCF01000113">
    <property type="protein sequence ID" value="OIV36137.1"/>
    <property type="molecule type" value="Genomic_DNA"/>
</dbReference>
<evidence type="ECO:0000313" key="1">
    <source>
        <dbReference type="EMBL" id="OIV36137.1"/>
    </source>
</evidence>
<reference evidence="1 2" key="1">
    <citation type="submission" date="2016-10" db="EMBL/GenBank/DDBJ databases">
        <title>Genome sequence of Streptomyces gilvigriseus MUSC 26.</title>
        <authorList>
            <person name="Lee L.-H."/>
            <person name="Ser H.-L."/>
        </authorList>
    </citation>
    <scope>NUCLEOTIDE SEQUENCE [LARGE SCALE GENOMIC DNA]</scope>
    <source>
        <strain evidence="1 2">MUSC 26</strain>
    </source>
</reference>
<evidence type="ECO:0000313" key="2">
    <source>
        <dbReference type="Proteomes" id="UP000243342"/>
    </source>
</evidence>
<accession>A0A1J7BRR2</accession>
<proteinExistence type="predicted"/>